<dbReference type="InterPro" id="IPR007197">
    <property type="entry name" value="rSAM"/>
</dbReference>
<dbReference type="InterPro" id="IPR058240">
    <property type="entry name" value="rSAM_sf"/>
</dbReference>
<dbReference type="Pfam" id="PF06463">
    <property type="entry name" value="Mob_synth_C"/>
    <property type="match status" value="1"/>
</dbReference>
<evidence type="ECO:0000256" key="3">
    <source>
        <dbReference type="ARBA" id="ARBA00022691"/>
    </source>
</evidence>
<evidence type="ECO:0000256" key="2">
    <source>
        <dbReference type="ARBA" id="ARBA00022485"/>
    </source>
</evidence>
<feature type="binding site" evidence="12">
    <location>
        <position position="103"/>
    </location>
    <ligand>
        <name>GTP</name>
        <dbReference type="ChEBI" id="CHEBI:37565"/>
    </ligand>
</feature>
<keyword evidence="4 12" id="KW-0479">Metal-binding</keyword>
<keyword evidence="15" id="KW-1185">Reference proteome</keyword>
<keyword evidence="5 12" id="KW-0547">Nucleotide-binding</keyword>
<name>A0ABP9F0S7_9ACTN</name>
<feature type="binding site" evidence="12">
    <location>
        <position position="34"/>
    </location>
    <ligand>
        <name>S-adenosyl-L-methionine</name>
        <dbReference type="ChEBI" id="CHEBI:59789"/>
    </ligand>
</feature>
<dbReference type="CDD" id="cd01335">
    <property type="entry name" value="Radical_SAM"/>
    <property type="match status" value="1"/>
</dbReference>
<comment type="cofactor">
    <cofactor evidence="12">
        <name>[4Fe-4S] cluster</name>
        <dbReference type="ChEBI" id="CHEBI:49883"/>
    </cofactor>
    <text evidence="12">Binds 2 [4Fe-4S] clusters. Binds 1 [4Fe-4S] cluster coordinated with 3 cysteines and an exchangeable S-adenosyl-L-methionine and 1 [4Fe-4S] cluster coordinated with 3 cysteines and the GTP-derived substrate.</text>
</comment>
<dbReference type="InterPro" id="IPR010505">
    <property type="entry name" value="MoaA_twitch"/>
</dbReference>
<evidence type="ECO:0000256" key="1">
    <source>
        <dbReference type="ARBA" id="ARBA00012167"/>
    </source>
</evidence>
<dbReference type="EMBL" id="BAABLV010000008">
    <property type="protein sequence ID" value="GAA4891695.1"/>
    <property type="molecule type" value="Genomic_DNA"/>
</dbReference>
<comment type="catalytic activity">
    <reaction evidence="11 12">
        <text>GTP + AH2 + S-adenosyl-L-methionine = (8S)-3',8-cyclo-7,8-dihydroguanosine 5'-triphosphate + 5'-deoxyadenosine + L-methionine + A + H(+)</text>
        <dbReference type="Rhea" id="RHEA:49576"/>
        <dbReference type="ChEBI" id="CHEBI:13193"/>
        <dbReference type="ChEBI" id="CHEBI:15378"/>
        <dbReference type="ChEBI" id="CHEBI:17319"/>
        <dbReference type="ChEBI" id="CHEBI:17499"/>
        <dbReference type="ChEBI" id="CHEBI:37565"/>
        <dbReference type="ChEBI" id="CHEBI:57844"/>
        <dbReference type="ChEBI" id="CHEBI:59789"/>
        <dbReference type="ChEBI" id="CHEBI:131766"/>
        <dbReference type="EC" id="4.1.99.22"/>
    </reaction>
</comment>
<evidence type="ECO:0000256" key="9">
    <source>
        <dbReference type="ARBA" id="ARBA00023150"/>
    </source>
</evidence>
<feature type="binding site" evidence="12">
    <location>
        <position position="35"/>
    </location>
    <ligand>
        <name>[4Fe-4S] cluster</name>
        <dbReference type="ChEBI" id="CHEBI:49883"/>
        <label>1</label>
        <note>4Fe-4S-S-AdoMet</note>
    </ligand>
</feature>
<feature type="binding site" evidence="12">
    <location>
        <position position="198"/>
    </location>
    <ligand>
        <name>S-adenosyl-L-methionine</name>
        <dbReference type="ChEBI" id="CHEBI:59789"/>
    </ligand>
</feature>
<feature type="binding site" evidence="12">
    <location>
        <position position="127"/>
    </location>
    <ligand>
        <name>S-adenosyl-L-methionine</name>
        <dbReference type="ChEBI" id="CHEBI:59789"/>
    </ligand>
</feature>
<dbReference type="InterPro" id="IPR013785">
    <property type="entry name" value="Aldolase_TIM"/>
</dbReference>
<keyword evidence="6 12" id="KW-0408">Iron</keyword>
<feature type="binding site" evidence="12">
    <location>
        <position position="21"/>
    </location>
    <ligand>
        <name>GTP</name>
        <dbReference type="ChEBI" id="CHEBI:37565"/>
    </ligand>
</feature>
<dbReference type="SFLD" id="SFLDS00029">
    <property type="entry name" value="Radical_SAM"/>
    <property type="match status" value="1"/>
</dbReference>
<keyword evidence="10 12" id="KW-0456">Lyase</keyword>
<comment type="subunit">
    <text evidence="12">Monomer and homodimer.</text>
</comment>
<evidence type="ECO:0000256" key="5">
    <source>
        <dbReference type="ARBA" id="ARBA00022741"/>
    </source>
</evidence>
<dbReference type="Pfam" id="PF04055">
    <property type="entry name" value="Radical_SAM"/>
    <property type="match status" value="1"/>
</dbReference>
<dbReference type="HAMAP" id="MF_01225_B">
    <property type="entry name" value="MoaA_B"/>
    <property type="match status" value="1"/>
</dbReference>
<dbReference type="SFLD" id="SFLDG01067">
    <property type="entry name" value="SPASM/twitch_domain_containing"/>
    <property type="match status" value="1"/>
</dbReference>
<dbReference type="Gene3D" id="3.20.20.70">
    <property type="entry name" value="Aldolase class I"/>
    <property type="match status" value="1"/>
</dbReference>
<dbReference type="CDD" id="cd21117">
    <property type="entry name" value="Twitch_MoaA"/>
    <property type="match status" value="1"/>
</dbReference>
<comment type="similarity">
    <text evidence="12">Belongs to the radical SAM superfamily. MoaA family.</text>
</comment>
<organism evidence="14 15">
    <name type="scientific">Tessaracoccus lubricantis</name>
    <dbReference type="NCBI Taxonomy" id="545543"/>
    <lineage>
        <taxon>Bacteria</taxon>
        <taxon>Bacillati</taxon>
        <taxon>Actinomycetota</taxon>
        <taxon>Actinomycetes</taxon>
        <taxon>Propionibacteriales</taxon>
        <taxon>Propionibacteriaceae</taxon>
        <taxon>Tessaracoccus</taxon>
    </lineage>
</organism>
<feature type="binding site" evidence="12">
    <location>
        <position position="164"/>
    </location>
    <ligand>
        <name>GTP</name>
        <dbReference type="ChEBI" id="CHEBI:37565"/>
    </ligand>
</feature>
<feature type="binding site" evidence="12">
    <location>
        <position position="269"/>
    </location>
    <ligand>
        <name>[4Fe-4S] cluster</name>
        <dbReference type="ChEBI" id="CHEBI:49883"/>
        <label>2</label>
        <note>4Fe-4S-substrate</note>
    </ligand>
</feature>
<dbReference type="SMART" id="SM00729">
    <property type="entry name" value="Elp3"/>
    <property type="match status" value="1"/>
</dbReference>
<feature type="binding site" evidence="12">
    <location>
        <begin position="271"/>
        <end position="273"/>
    </location>
    <ligand>
        <name>GTP</name>
        <dbReference type="ChEBI" id="CHEBI:37565"/>
    </ligand>
</feature>
<keyword evidence="2 12" id="KW-0004">4Fe-4S</keyword>
<dbReference type="InterPro" id="IPR050105">
    <property type="entry name" value="MoCo_biosynth_MoaA/MoaC"/>
</dbReference>
<keyword evidence="7 12" id="KW-0411">Iron-sulfur</keyword>
<keyword evidence="3 12" id="KW-0949">S-adenosyl-L-methionine</keyword>
<gene>
    <name evidence="12 14" type="primary">moaA</name>
    <name evidence="14" type="ORF">GCM10025789_05800</name>
</gene>
<dbReference type="Proteomes" id="UP001501521">
    <property type="component" value="Unassembled WGS sequence"/>
</dbReference>
<proteinExistence type="inferred from homology"/>
<feature type="binding site" evidence="12">
    <location>
        <position position="72"/>
    </location>
    <ligand>
        <name>GTP</name>
        <dbReference type="ChEBI" id="CHEBI:37565"/>
    </ligand>
</feature>
<dbReference type="SFLD" id="SFLDG01386">
    <property type="entry name" value="main_SPASM_domain-containing"/>
    <property type="match status" value="1"/>
</dbReference>
<sequence length="339" mass="36985">MPGTIRSMLVDGYGRTARDLRVSLTDRCNLRCTYCMPAEGLQWQPVEQTLTDDEMARVIKVAVERLGVTRIRFTGGEPLLRPGLERIVAAAASLTPRPELALTTNGLGLDKRVDALAAAGLDRVNISLDSLDRERYARLARRDRLPDVLKGIEAAHRAGLLPVKVNAVIMRGVNEPDIVPLAQFCLERGYELRFIEQMPLGPKGEWDREAMVTAEEILGALQERFSLSAAEEPRGAAPAQLWRVAADATQPGGRVGVIASVTHPFCGDCDRTRVTSDGQVRTCLFSRTETDLRAILRGGGSDEDLVAAWTGAHRAKPRAHGIDDVDFVQPDRTMSAIGG</sequence>
<dbReference type="PROSITE" id="PS01305">
    <property type="entry name" value="MOAA_NIFB_PQQE"/>
    <property type="match status" value="1"/>
</dbReference>
<comment type="pathway">
    <text evidence="12">Cofactor biosynthesis; molybdopterin biosynthesis.</text>
</comment>
<dbReference type="InterPro" id="IPR013483">
    <property type="entry name" value="MoaA"/>
</dbReference>
<dbReference type="InterPro" id="IPR006638">
    <property type="entry name" value="Elp3/MiaA/NifB-like_rSAM"/>
</dbReference>
<dbReference type="InterPro" id="IPR000385">
    <property type="entry name" value="MoaA_NifB_PqqE_Fe-S-bd_CS"/>
</dbReference>
<dbReference type="PANTHER" id="PTHR22960:SF0">
    <property type="entry name" value="MOLYBDENUM COFACTOR BIOSYNTHESIS PROTEIN 1"/>
    <property type="match status" value="1"/>
</dbReference>
<comment type="caution">
    <text evidence="14">The sequence shown here is derived from an EMBL/GenBank/DDBJ whole genome shotgun (WGS) entry which is preliminary data.</text>
</comment>
<dbReference type="SUPFAM" id="SSF102114">
    <property type="entry name" value="Radical SAM enzymes"/>
    <property type="match status" value="1"/>
</dbReference>
<evidence type="ECO:0000256" key="11">
    <source>
        <dbReference type="ARBA" id="ARBA00048697"/>
    </source>
</evidence>
<dbReference type="PANTHER" id="PTHR22960">
    <property type="entry name" value="MOLYBDOPTERIN COFACTOR SYNTHESIS PROTEIN A"/>
    <property type="match status" value="1"/>
</dbReference>
<evidence type="ECO:0000313" key="14">
    <source>
        <dbReference type="EMBL" id="GAA4891695.1"/>
    </source>
</evidence>
<evidence type="ECO:0000256" key="10">
    <source>
        <dbReference type="ARBA" id="ARBA00023239"/>
    </source>
</evidence>
<feature type="binding site" evidence="12">
    <location>
        <position position="76"/>
    </location>
    <ligand>
        <name>S-adenosyl-L-methionine</name>
        <dbReference type="ChEBI" id="CHEBI:59789"/>
    </ligand>
</feature>
<evidence type="ECO:0000259" key="13">
    <source>
        <dbReference type="PROSITE" id="PS51918"/>
    </source>
</evidence>
<evidence type="ECO:0000256" key="4">
    <source>
        <dbReference type="ARBA" id="ARBA00022723"/>
    </source>
</evidence>
<dbReference type="InterPro" id="IPR040064">
    <property type="entry name" value="MoaA-like"/>
</dbReference>
<dbReference type="NCBIfam" id="TIGR02666">
    <property type="entry name" value="moaA"/>
    <property type="match status" value="1"/>
</dbReference>
<dbReference type="EC" id="4.1.99.22" evidence="1 12"/>
<keyword evidence="9 12" id="KW-0501">Molybdenum cofactor biosynthesis</keyword>
<feature type="binding site" evidence="12">
    <location>
        <position position="266"/>
    </location>
    <ligand>
        <name>[4Fe-4S] cluster</name>
        <dbReference type="ChEBI" id="CHEBI:49883"/>
        <label>2</label>
        <note>4Fe-4S-substrate</note>
    </ligand>
</feature>
<reference evidence="15" key="1">
    <citation type="journal article" date="2019" name="Int. J. Syst. Evol. Microbiol.">
        <title>The Global Catalogue of Microorganisms (GCM) 10K type strain sequencing project: providing services to taxonomists for standard genome sequencing and annotation.</title>
        <authorList>
            <consortium name="The Broad Institute Genomics Platform"/>
            <consortium name="The Broad Institute Genome Sequencing Center for Infectious Disease"/>
            <person name="Wu L."/>
            <person name="Ma J."/>
        </authorList>
    </citation>
    <scope>NUCLEOTIDE SEQUENCE [LARGE SCALE GENOMIC DNA]</scope>
    <source>
        <strain evidence="15">JCM 19125</strain>
    </source>
</reference>
<feature type="binding site" evidence="12">
    <location>
        <position position="32"/>
    </location>
    <ligand>
        <name>[4Fe-4S] cluster</name>
        <dbReference type="ChEBI" id="CHEBI:49883"/>
        <label>1</label>
        <note>4Fe-4S-S-AdoMet</note>
    </ligand>
</feature>
<evidence type="ECO:0000256" key="7">
    <source>
        <dbReference type="ARBA" id="ARBA00023014"/>
    </source>
</evidence>
<feature type="binding site" evidence="12">
    <location>
        <position position="283"/>
    </location>
    <ligand>
        <name>[4Fe-4S] cluster</name>
        <dbReference type="ChEBI" id="CHEBI:49883"/>
        <label>2</label>
        <note>4Fe-4S-substrate</note>
    </ligand>
</feature>
<dbReference type="SFLD" id="SFLDG01383">
    <property type="entry name" value="cyclic_pyranopterin_phosphate"/>
    <property type="match status" value="1"/>
</dbReference>
<feature type="binding site" evidence="12">
    <location>
        <position position="28"/>
    </location>
    <ligand>
        <name>[4Fe-4S] cluster</name>
        <dbReference type="ChEBI" id="CHEBI:49883"/>
        <label>1</label>
        <note>4Fe-4S-S-AdoMet</note>
    </ligand>
</feature>
<comment type="function">
    <text evidence="12">Catalyzes the cyclization of GTP to (8S)-3',8-cyclo-7,8-dihydroguanosine 5'-triphosphate.</text>
</comment>
<evidence type="ECO:0000256" key="12">
    <source>
        <dbReference type="HAMAP-Rule" id="MF_01225"/>
    </source>
</evidence>
<protein>
    <recommendedName>
        <fullName evidence="1 12">GTP 3',8-cyclase</fullName>
        <ecNumber evidence="1 12">4.1.99.22</ecNumber>
    </recommendedName>
    <alternativeName>
        <fullName evidence="12">Molybdenum cofactor biosynthesis protein A</fullName>
    </alternativeName>
</protein>
<keyword evidence="8 12" id="KW-0342">GTP-binding</keyword>
<evidence type="ECO:0000256" key="6">
    <source>
        <dbReference type="ARBA" id="ARBA00023004"/>
    </source>
</evidence>
<evidence type="ECO:0000256" key="8">
    <source>
        <dbReference type="ARBA" id="ARBA00023134"/>
    </source>
</evidence>
<evidence type="ECO:0000313" key="15">
    <source>
        <dbReference type="Proteomes" id="UP001501521"/>
    </source>
</evidence>
<accession>A0ABP9F0S7</accession>
<feature type="domain" description="Radical SAM core" evidence="13">
    <location>
        <begin position="12"/>
        <end position="228"/>
    </location>
</feature>
<dbReference type="PROSITE" id="PS51918">
    <property type="entry name" value="RADICAL_SAM"/>
    <property type="match status" value="1"/>
</dbReference>